<dbReference type="RefSeq" id="XP_027619233.1">
    <property type="nucleotide sequence ID" value="XM_027763432.1"/>
</dbReference>
<dbReference type="GeneID" id="38785237"/>
<dbReference type="InParanoid" id="A0A401H1T0"/>
<name>A0A401H1T0_9APHY</name>
<gene>
    <name evidence="1" type="ORF">SCP_1301350</name>
</gene>
<dbReference type="EMBL" id="BFAD01000013">
    <property type="protein sequence ID" value="GBE88320.1"/>
    <property type="molecule type" value="Genomic_DNA"/>
</dbReference>
<protein>
    <submittedName>
        <fullName evidence="1">Uncharacterized protein</fullName>
    </submittedName>
</protein>
<sequence length="126" mass="13605">MIPLSRELHPSVWPSRRAAKPMHKGYPSLAASTPPCFSIIGPLSLLTVLTLLYAIVSERAPYTLAAARMRISSMDAAGSAEKRAAGFASDNTPQEEKIEESTVPAPCMCSRLKIPPPWRAQLGTSE</sequence>
<proteinExistence type="predicted"/>
<evidence type="ECO:0000313" key="2">
    <source>
        <dbReference type="Proteomes" id="UP000287166"/>
    </source>
</evidence>
<evidence type="ECO:0000313" key="1">
    <source>
        <dbReference type="EMBL" id="GBE88320.1"/>
    </source>
</evidence>
<organism evidence="1 2">
    <name type="scientific">Sparassis crispa</name>
    <dbReference type="NCBI Taxonomy" id="139825"/>
    <lineage>
        <taxon>Eukaryota</taxon>
        <taxon>Fungi</taxon>
        <taxon>Dikarya</taxon>
        <taxon>Basidiomycota</taxon>
        <taxon>Agaricomycotina</taxon>
        <taxon>Agaricomycetes</taxon>
        <taxon>Polyporales</taxon>
        <taxon>Sparassidaceae</taxon>
        <taxon>Sparassis</taxon>
    </lineage>
</organism>
<dbReference type="AlphaFoldDB" id="A0A401H1T0"/>
<keyword evidence="2" id="KW-1185">Reference proteome</keyword>
<comment type="caution">
    <text evidence="1">The sequence shown here is derived from an EMBL/GenBank/DDBJ whole genome shotgun (WGS) entry which is preliminary data.</text>
</comment>
<reference evidence="1 2" key="1">
    <citation type="journal article" date="2018" name="Sci. Rep.">
        <title>Genome sequence of the cauliflower mushroom Sparassis crispa (Hanabiratake) and its association with beneficial usage.</title>
        <authorList>
            <person name="Kiyama R."/>
            <person name="Furutani Y."/>
            <person name="Kawaguchi K."/>
            <person name="Nakanishi T."/>
        </authorList>
    </citation>
    <scope>NUCLEOTIDE SEQUENCE [LARGE SCALE GENOMIC DNA]</scope>
</reference>
<dbReference type="Proteomes" id="UP000287166">
    <property type="component" value="Unassembled WGS sequence"/>
</dbReference>
<accession>A0A401H1T0</accession>